<proteinExistence type="predicted"/>
<protein>
    <submittedName>
        <fullName evidence="1">Uncharacterized protein</fullName>
    </submittedName>
</protein>
<organism evidence="1 2">
    <name type="scientific">Rhododendron molle</name>
    <name type="common">Chinese azalea</name>
    <name type="synonym">Azalea mollis</name>
    <dbReference type="NCBI Taxonomy" id="49168"/>
    <lineage>
        <taxon>Eukaryota</taxon>
        <taxon>Viridiplantae</taxon>
        <taxon>Streptophyta</taxon>
        <taxon>Embryophyta</taxon>
        <taxon>Tracheophyta</taxon>
        <taxon>Spermatophyta</taxon>
        <taxon>Magnoliopsida</taxon>
        <taxon>eudicotyledons</taxon>
        <taxon>Gunneridae</taxon>
        <taxon>Pentapetalae</taxon>
        <taxon>asterids</taxon>
        <taxon>Ericales</taxon>
        <taxon>Ericaceae</taxon>
        <taxon>Ericoideae</taxon>
        <taxon>Rhodoreae</taxon>
        <taxon>Rhododendron</taxon>
    </lineage>
</organism>
<comment type="caution">
    <text evidence="1">The sequence shown here is derived from an EMBL/GenBank/DDBJ whole genome shotgun (WGS) entry which is preliminary data.</text>
</comment>
<dbReference type="Proteomes" id="UP001062846">
    <property type="component" value="Chromosome 1"/>
</dbReference>
<evidence type="ECO:0000313" key="1">
    <source>
        <dbReference type="EMBL" id="KAI8573235.1"/>
    </source>
</evidence>
<evidence type="ECO:0000313" key="2">
    <source>
        <dbReference type="Proteomes" id="UP001062846"/>
    </source>
</evidence>
<name>A0ACC0Q679_RHOML</name>
<keyword evidence="2" id="KW-1185">Reference proteome</keyword>
<dbReference type="EMBL" id="CM046388">
    <property type="protein sequence ID" value="KAI8573235.1"/>
    <property type="molecule type" value="Genomic_DNA"/>
</dbReference>
<reference evidence="1" key="1">
    <citation type="submission" date="2022-02" db="EMBL/GenBank/DDBJ databases">
        <title>Plant Genome Project.</title>
        <authorList>
            <person name="Zhang R.-G."/>
        </authorList>
    </citation>
    <scope>NUCLEOTIDE SEQUENCE</scope>
    <source>
        <strain evidence="1">AT1</strain>
    </source>
</reference>
<gene>
    <name evidence="1" type="ORF">RHMOL_Rhmol01G0262900</name>
</gene>
<sequence length="181" mass="20135">MYHVQRQLLDSSALANADTWLLGLGLAIRGYRSQCTPRRLGYRKLQVCRFAQRINSLEPKQVLRCEELRGYYGGLGYKLGNLAILCDSGTRGTLIRSHVWILLLSYLLGVILGVKPLCATLLSVALSPLKIFLRPSREKLLCHEGPMKIVQQAQSLRLPFPMCSVTVSPLASHMTSPEAVT</sequence>
<accession>A0ACC0Q679</accession>